<gene>
    <name evidence="1" type="ORF">EAH77_15615</name>
</gene>
<sequence>MDNKITSAIKDTVLNAALIITETDSRDIRFFEAFREKLDVAISDAISRNHPELEVTSIDYAGKVQWLPASKSKKYWVMSLGKATVNFSSKTDKEMVISCTIGTIEIYFSEGNRGYVCEGYNLLDKKEKKIKQVTNAAELGKALALSIFFVVKPQLTSLSKTAQSADSIYDIKDGIYPVIYGGIMGSIKNFQDRAPNEITGQGSGQCVILTQPDLTWIDPNENLKVKPMKTPYPTDKQFGFVIYLNAPATSIEEAFKYADKAIKKADTIMHSSGALAWYDGKSKTVRTKVGKIIATLH</sequence>
<dbReference type="Proteomes" id="UP000317663">
    <property type="component" value="Unassembled WGS sequence"/>
</dbReference>
<organism evidence="1 2">
    <name type="scientific">Ewingella americana</name>
    <dbReference type="NCBI Taxonomy" id="41202"/>
    <lineage>
        <taxon>Bacteria</taxon>
        <taxon>Pseudomonadati</taxon>
        <taxon>Pseudomonadota</taxon>
        <taxon>Gammaproteobacteria</taxon>
        <taxon>Enterobacterales</taxon>
        <taxon>Yersiniaceae</taxon>
        <taxon>Ewingella</taxon>
    </lineage>
</organism>
<accession>A0A502GGY9</accession>
<reference evidence="1 2" key="1">
    <citation type="journal article" date="2019" name="Environ. Microbiol.">
        <title>Species interactions and distinct microbial communities in high Arctic permafrost affected cryosols are associated with the CH4 and CO2 gas fluxes.</title>
        <authorList>
            <person name="Altshuler I."/>
            <person name="Hamel J."/>
            <person name="Turney S."/>
            <person name="Magnuson E."/>
            <person name="Levesque R."/>
            <person name="Greer C."/>
            <person name="Whyte L.G."/>
        </authorList>
    </citation>
    <scope>NUCLEOTIDE SEQUENCE [LARGE SCALE GENOMIC DNA]</scope>
    <source>
        <strain evidence="1 2">E4</strain>
    </source>
</reference>
<keyword evidence="2" id="KW-1185">Reference proteome</keyword>
<dbReference type="RefSeq" id="WP_140473721.1">
    <property type="nucleotide sequence ID" value="NZ_RCZD01000008.1"/>
</dbReference>
<name>A0A502GGY9_9GAMM</name>
<evidence type="ECO:0000313" key="2">
    <source>
        <dbReference type="Proteomes" id="UP000317663"/>
    </source>
</evidence>
<proteinExistence type="predicted"/>
<dbReference type="EMBL" id="RCZD01000008">
    <property type="protein sequence ID" value="TPG59993.1"/>
    <property type="molecule type" value="Genomic_DNA"/>
</dbReference>
<evidence type="ECO:0000313" key="1">
    <source>
        <dbReference type="EMBL" id="TPG59993.1"/>
    </source>
</evidence>
<protein>
    <submittedName>
        <fullName evidence="1">Uncharacterized protein</fullName>
    </submittedName>
</protein>
<comment type="caution">
    <text evidence="1">The sequence shown here is derived from an EMBL/GenBank/DDBJ whole genome shotgun (WGS) entry which is preliminary data.</text>
</comment>
<dbReference type="AlphaFoldDB" id="A0A502GGY9"/>